<protein>
    <recommendedName>
        <fullName evidence="5 14">Pyrroline-5-carboxylate reductase</fullName>
        <ecNumber evidence="4 14">1.5.1.2</ecNumber>
    </recommendedName>
</protein>
<evidence type="ECO:0000256" key="1">
    <source>
        <dbReference type="ARBA" id="ARBA00004496"/>
    </source>
</evidence>
<keyword evidence="8 14" id="KW-0641">Proline biosynthesis</keyword>
<evidence type="ECO:0000313" key="18">
    <source>
        <dbReference type="Proteomes" id="UP000675881"/>
    </source>
</evidence>
<organism evidence="17 18">
    <name type="scientific">Lepeophtheirus salmonis</name>
    <name type="common">Salmon louse</name>
    <name type="synonym">Caligus salmonis</name>
    <dbReference type="NCBI Taxonomy" id="72036"/>
    <lineage>
        <taxon>Eukaryota</taxon>
        <taxon>Metazoa</taxon>
        <taxon>Ecdysozoa</taxon>
        <taxon>Arthropoda</taxon>
        <taxon>Crustacea</taxon>
        <taxon>Multicrustacea</taxon>
        <taxon>Hexanauplia</taxon>
        <taxon>Copepoda</taxon>
        <taxon>Siphonostomatoida</taxon>
        <taxon>Caligidae</taxon>
        <taxon>Lepeophtheirus</taxon>
    </lineage>
</organism>
<feature type="binding site" evidence="13">
    <location>
        <begin position="67"/>
        <end position="70"/>
    </location>
    <ligand>
        <name>NADP(+)</name>
        <dbReference type="ChEBI" id="CHEBI:58349"/>
    </ligand>
</feature>
<comment type="similarity">
    <text evidence="3 14">Belongs to the pyrroline-5-carboxylate reductase family.</text>
</comment>
<evidence type="ECO:0000256" key="2">
    <source>
        <dbReference type="ARBA" id="ARBA00005205"/>
    </source>
</evidence>
<dbReference type="GO" id="GO:0005737">
    <property type="term" value="C:cytoplasm"/>
    <property type="evidence" value="ECO:0007669"/>
    <property type="project" value="UniProtKB-SubCell"/>
</dbReference>
<dbReference type="PIRSF" id="PIRSF000193">
    <property type="entry name" value="Pyrrol-5-carb_rd"/>
    <property type="match status" value="1"/>
</dbReference>
<dbReference type="InterPro" id="IPR053790">
    <property type="entry name" value="P5CR-like_CS"/>
</dbReference>
<dbReference type="PROSITE" id="PS00521">
    <property type="entry name" value="P5CR"/>
    <property type="match status" value="1"/>
</dbReference>
<evidence type="ECO:0000259" key="16">
    <source>
        <dbReference type="Pfam" id="PF14748"/>
    </source>
</evidence>
<feature type="binding site" evidence="13">
    <location>
        <begin position="6"/>
        <end position="11"/>
    </location>
    <ligand>
        <name>NADP(+)</name>
        <dbReference type="ChEBI" id="CHEBI:58349"/>
    </ligand>
</feature>
<dbReference type="FunFam" id="1.10.3730.10:FF:000001">
    <property type="entry name" value="Pyrroline-5-carboxylate reductase"/>
    <property type="match status" value="1"/>
</dbReference>
<dbReference type="InterPro" id="IPR000304">
    <property type="entry name" value="Pyrroline-COOH_reductase"/>
</dbReference>
<name>A0A7R8H751_LEPSM</name>
<keyword evidence="10 14" id="KW-0560">Oxidoreductase</keyword>
<gene>
    <name evidence="17" type="ORF">LSAA_9326</name>
</gene>
<dbReference type="AlphaFoldDB" id="A0A7R8H751"/>
<dbReference type="NCBIfam" id="TIGR00112">
    <property type="entry name" value="proC"/>
    <property type="match status" value="1"/>
</dbReference>
<dbReference type="SUPFAM" id="SSF48179">
    <property type="entry name" value="6-phosphogluconate dehydrogenase C-terminal domain-like"/>
    <property type="match status" value="1"/>
</dbReference>
<dbReference type="Pfam" id="PF03807">
    <property type="entry name" value="F420_oxidored"/>
    <property type="match status" value="1"/>
</dbReference>
<dbReference type="GO" id="GO:0055129">
    <property type="term" value="P:L-proline biosynthetic process"/>
    <property type="evidence" value="ECO:0007669"/>
    <property type="project" value="UniProtKB-UniPathway"/>
</dbReference>
<keyword evidence="18" id="KW-1185">Reference proteome</keyword>
<dbReference type="Proteomes" id="UP000675881">
    <property type="component" value="Chromosome 4"/>
</dbReference>
<evidence type="ECO:0000256" key="4">
    <source>
        <dbReference type="ARBA" id="ARBA00012855"/>
    </source>
</evidence>
<dbReference type="SUPFAM" id="SSF51735">
    <property type="entry name" value="NAD(P)-binding Rossmann-fold domains"/>
    <property type="match status" value="1"/>
</dbReference>
<dbReference type="EC" id="1.5.1.2" evidence="4 14"/>
<dbReference type="HAMAP" id="MF_01925">
    <property type="entry name" value="P5C_reductase"/>
    <property type="match status" value="1"/>
</dbReference>
<feature type="binding site" evidence="13">
    <location>
        <position position="32"/>
    </location>
    <ligand>
        <name>NADP(+)</name>
        <dbReference type="ChEBI" id="CHEBI:58349"/>
    </ligand>
</feature>
<evidence type="ECO:0000256" key="13">
    <source>
        <dbReference type="PIRSR" id="PIRSR000193-1"/>
    </source>
</evidence>
<dbReference type="InterPro" id="IPR028939">
    <property type="entry name" value="P5C_Rdtase_cat_N"/>
</dbReference>
<evidence type="ECO:0000256" key="6">
    <source>
        <dbReference type="ARBA" id="ARBA00022490"/>
    </source>
</evidence>
<dbReference type="PANTHER" id="PTHR11645:SF62">
    <property type="entry name" value="PYRROLINE-5-CARBOXYLATE REDUCTASE"/>
    <property type="match status" value="1"/>
</dbReference>
<reference evidence="17" key="1">
    <citation type="submission" date="2021-02" db="EMBL/GenBank/DDBJ databases">
        <authorList>
            <person name="Bekaert M."/>
        </authorList>
    </citation>
    <scope>NUCLEOTIDE SEQUENCE</scope>
    <source>
        <strain evidence="17">IoA-00</strain>
    </source>
</reference>
<evidence type="ECO:0000256" key="8">
    <source>
        <dbReference type="ARBA" id="ARBA00022650"/>
    </source>
</evidence>
<evidence type="ECO:0000256" key="9">
    <source>
        <dbReference type="ARBA" id="ARBA00022857"/>
    </source>
</evidence>
<evidence type="ECO:0000256" key="14">
    <source>
        <dbReference type="RuleBase" id="RU003903"/>
    </source>
</evidence>
<feature type="domain" description="Pyrroline-5-carboxylate reductase dimerisation" evidence="16">
    <location>
        <begin position="161"/>
        <end position="244"/>
    </location>
</feature>
<dbReference type="OrthoDB" id="10263291at2759"/>
<evidence type="ECO:0000259" key="15">
    <source>
        <dbReference type="Pfam" id="PF03807"/>
    </source>
</evidence>
<evidence type="ECO:0000256" key="10">
    <source>
        <dbReference type="ARBA" id="ARBA00023002"/>
    </source>
</evidence>
<accession>A0A7R8H751</accession>
<evidence type="ECO:0000256" key="3">
    <source>
        <dbReference type="ARBA" id="ARBA00005525"/>
    </source>
</evidence>
<dbReference type="EMBL" id="HG994583">
    <property type="protein sequence ID" value="CAF2913660.1"/>
    <property type="molecule type" value="Genomic_DNA"/>
</dbReference>
<dbReference type="Gene3D" id="3.40.50.720">
    <property type="entry name" value="NAD(P)-binding Rossmann-like Domain"/>
    <property type="match status" value="1"/>
</dbReference>
<evidence type="ECO:0000256" key="5">
    <source>
        <dbReference type="ARBA" id="ARBA00021413"/>
    </source>
</evidence>
<comment type="catalytic activity">
    <reaction evidence="12 14">
        <text>L-proline + NADP(+) = (S)-1-pyrroline-5-carboxylate + NADPH + 2 H(+)</text>
        <dbReference type="Rhea" id="RHEA:14109"/>
        <dbReference type="ChEBI" id="CHEBI:15378"/>
        <dbReference type="ChEBI" id="CHEBI:17388"/>
        <dbReference type="ChEBI" id="CHEBI:57783"/>
        <dbReference type="ChEBI" id="CHEBI:58349"/>
        <dbReference type="ChEBI" id="CHEBI:60039"/>
        <dbReference type="EC" id="1.5.1.2"/>
    </reaction>
</comment>
<dbReference type="UniPathway" id="UPA00098">
    <property type="reaction ID" value="UER00361"/>
</dbReference>
<dbReference type="InterPro" id="IPR029036">
    <property type="entry name" value="P5CR_dimer"/>
</dbReference>
<feature type="binding site" evidence="13">
    <location>
        <position position="54"/>
    </location>
    <ligand>
        <name>NADPH</name>
        <dbReference type="ChEBI" id="CHEBI:57783"/>
    </ligand>
</feature>
<dbReference type="GO" id="GO:0004735">
    <property type="term" value="F:pyrroline-5-carboxylate reductase activity"/>
    <property type="evidence" value="ECO:0007669"/>
    <property type="project" value="UniProtKB-EC"/>
</dbReference>
<comment type="subcellular location">
    <subcellularLocation>
        <location evidence="1">Cytoplasm</location>
    </subcellularLocation>
</comment>
<sequence length="244" mass="26092">MRIGFIGAGKMALALARGFAEKMKPNAILASSPASDEVFLKEFRSHGFDTYHSNEFVARNVDTVILATKPSILPTIFKELHDTIQPNQLLISIAAGIPIKMIQESLSMGDTLKVIRVMPNTPSLVNEGVSIYSLNHQCDLKDQKIIEEMFSCVGSIYKIDETLIDAATGISGCGPGYMYLVIEAMGDAGVKQGLPRDLAYKLAAQTMIGSGKMVLQTGQHPAVLKDSVCSAGGSTIAGISALEK</sequence>
<comment type="pathway">
    <text evidence="2 14">Amino-acid biosynthesis; L-proline biosynthesis; L-proline from L-glutamate 5-semialdehyde: step 1/1.</text>
</comment>
<evidence type="ECO:0000256" key="7">
    <source>
        <dbReference type="ARBA" id="ARBA00022605"/>
    </source>
</evidence>
<keyword evidence="9 13" id="KW-0521">NADP</keyword>
<evidence type="ECO:0000256" key="11">
    <source>
        <dbReference type="ARBA" id="ARBA00050547"/>
    </source>
</evidence>
<keyword evidence="6" id="KW-0963">Cytoplasm</keyword>
<feature type="domain" description="Pyrroline-5-carboxylate reductase catalytic N-terminal" evidence="15">
    <location>
        <begin position="2"/>
        <end position="96"/>
    </location>
</feature>
<evidence type="ECO:0000256" key="12">
    <source>
        <dbReference type="ARBA" id="ARBA00052690"/>
    </source>
</evidence>
<dbReference type="InterPro" id="IPR036291">
    <property type="entry name" value="NAD(P)-bd_dom_sf"/>
</dbReference>
<comment type="catalytic activity">
    <reaction evidence="11">
        <text>L-proline + NAD(+) = (S)-1-pyrroline-5-carboxylate + NADH + 2 H(+)</text>
        <dbReference type="Rhea" id="RHEA:14105"/>
        <dbReference type="ChEBI" id="CHEBI:15378"/>
        <dbReference type="ChEBI" id="CHEBI:17388"/>
        <dbReference type="ChEBI" id="CHEBI:57540"/>
        <dbReference type="ChEBI" id="CHEBI:57945"/>
        <dbReference type="ChEBI" id="CHEBI:60039"/>
        <dbReference type="EC" id="1.5.1.2"/>
    </reaction>
</comment>
<dbReference type="FunFam" id="3.40.50.720:FF:000190">
    <property type="entry name" value="Pyrroline-5-carboxylate reductase"/>
    <property type="match status" value="1"/>
</dbReference>
<dbReference type="Pfam" id="PF14748">
    <property type="entry name" value="P5CR_dimer"/>
    <property type="match status" value="1"/>
</dbReference>
<keyword evidence="7 14" id="KW-0028">Amino-acid biosynthesis</keyword>
<dbReference type="PANTHER" id="PTHR11645">
    <property type="entry name" value="PYRROLINE-5-CARBOXYLATE REDUCTASE"/>
    <property type="match status" value="1"/>
</dbReference>
<dbReference type="Gene3D" id="1.10.3730.10">
    <property type="entry name" value="ProC C-terminal domain-like"/>
    <property type="match status" value="1"/>
</dbReference>
<proteinExistence type="inferred from homology"/>
<evidence type="ECO:0000313" key="17">
    <source>
        <dbReference type="EMBL" id="CAF2913660.1"/>
    </source>
</evidence>
<dbReference type="InterPro" id="IPR008927">
    <property type="entry name" value="6-PGluconate_DH-like_C_sf"/>
</dbReference>